<reference evidence="3 4" key="1">
    <citation type="journal article" date="2019" name="Gigascience">
        <title>Whole-genome sequence of the oriental lung fluke Paragonimus westermani.</title>
        <authorList>
            <person name="Oey H."/>
            <person name="Zakrzewski M."/>
            <person name="Narain K."/>
            <person name="Devi K.R."/>
            <person name="Agatsuma T."/>
            <person name="Nawaratna S."/>
            <person name="Gobert G.N."/>
            <person name="Jones M.K."/>
            <person name="Ragan M.A."/>
            <person name="McManus D.P."/>
            <person name="Krause L."/>
        </authorList>
    </citation>
    <scope>NUCLEOTIDE SEQUENCE [LARGE SCALE GENOMIC DNA]</scope>
    <source>
        <strain evidence="3 4">IND2009</strain>
    </source>
</reference>
<dbReference type="InterPro" id="IPR015655">
    <property type="entry name" value="PP2C"/>
</dbReference>
<feature type="domain" description="PPM-type phosphatase" evidence="2">
    <location>
        <begin position="129"/>
        <end position="553"/>
    </location>
</feature>
<feature type="compositionally biased region" description="Polar residues" evidence="1">
    <location>
        <begin position="342"/>
        <end position="368"/>
    </location>
</feature>
<dbReference type="Pfam" id="PF00481">
    <property type="entry name" value="PP2C"/>
    <property type="match status" value="2"/>
</dbReference>
<protein>
    <recommendedName>
        <fullName evidence="2">PPM-type phosphatase domain-containing protein</fullName>
    </recommendedName>
</protein>
<evidence type="ECO:0000256" key="1">
    <source>
        <dbReference type="SAM" id="MobiDB-lite"/>
    </source>
</evidence>
<feature type="region of interest" description="Disordered" evidence="1">
    <location>
        <begin position="278"/>
        <end position="369"/>
    </location>
</feature>
<dbReference type="SMART" id="SM00332">
    <property type="entry name" value="PP2Cc"/>
    <property type="match status" value="1"/>
</dbReference>
<organism evidence="3 4">
    <name type="scientific">Paragonimus westermani</name>
    <dbReference type="NCBI Taxonomy" id="34504"/>
    <lineage>
        <taxon>Eukaryota</taxon>
        <taxon>Metazoa</taxon>
        <taxon>Spiralia</taxon>
        <taxon>Lophotrochozoa</taxon>
        <taxon>Platyhelminthes</taxon>
        <taxon>Trematoda</taxon>
        <taxon>Digenea</taxon>
        <taxon>Plagiorchiida</taxon>
        <taxon>Troglotremata</taxon>
        <taxon>Troglotrematidae</taxon>
        <taxon>Paragonimus</taxon>
    </lineage>
</organism>
<dbReference type="CDD" id="cd00143">
    <property type="entry name" value="PP2Cc"/>
    <property type="match status" value="1"/>
</dbReference>
<sequence>MDSVKLARSLAGKFDFSDKKTPNDKPAIRLRPVLRLVSRKHVIPYVLSIADKHAFTTTGESISFICLLSSVWNHLSEVLKTEKKDSFDYNTVHSLSLDCLRKAVELCLSSDSVLKLSTTFTPWTSLGVSVDASSVMNRRRRQEDRWFATADLLNYALSIAKNGSKLSAVDSTKTAPVFAVGVFDGHNGPEAAEHCSHLAPYLLSLGLKRQAGGDTVPLTDLLAYVFYELNLSLNEGKREGLWSSGTTATVCAFQGDRIYTAWVGDSQAWLVYMPADNDSNSSKDTQPTSNNTANGRTLNSVSHLQSVGTKKSPPPKSPRASRPELSPLQRQHTSYNKHETTGDGSSGSSVKARETSTVVLNKPSTTGQAVALTDSIHRPEFAPEFVSVIRNGGAVSVEIAAADDHLSPNSPALQNVFRNLQTSITPMVDANSFEVPQLSNPNLVDCRVGGLLCVSRALGDDLTVAGMSSLPSVTIWKPAKSTCRQPMCLVVASDGLWDADNCSGSHVAECAQKWFRKHHTSDGHVENGLARELTQMAVDNGASDNVTCVVVWLNRWAANWQDAETSMDVPYCSKNVRWPRGNRTTSLVDFASPYQLKVRGPNQAPPLGEARSDDSIEQRNSMFSGDVFHSRARCSSPPRYKSSSPSPTRQ</sequence>
<dbReference type="Gene3D" id="3.60.40.10">
    <property type="entry name" value="PPM-type phosphatase domain"/>
    <property type="match status" value="1"/>
</dbReference>
<evidence type="ECO:0000259" key="2">
    <source>
        <dbReference type="PROSITE" id="PS51746"/>
    </source>
</evidence>
<comment type="caution">
    <text evidence="3">The sequence shown here is derived from an EMBL/GenBank/DDBJ whole genome shotgun (WGS) entry which is preliminary data.</text>
</comment>
<dbReference type="SUPFAM" id="SSF81606">
    <property type="entry name" value="PP2C-like"/>
    <property type="match status" value="1"/>
</dbReference>
<name>A0A5J4NG85_9TREM</name>
<proteinExistence type="predicted"/>
<dbReference type="EMBL" id="QNGE01003007">
    <property type="protein sequence ID" value="KAA3674646.1"/>
    <property type="molecule type" value="Genomic_DNA"/>
</dbReference>
<dbReference type="AlphaFoldDB" id="A0A5J4NG85"/>
<dbReference type="PANTHER" id="PTHR47992">
    <property type="entry name" value="PROTEIN PHOSPHATASE"/>
    <property type="match status" value="1"/>
</dbReference>
<accession>A0A5J4NG85</accession>
<feature type="region of interest" description="Disordered" evidence="1">
    <location>
        <begin position="598"/>
        <end position="650"/>
    </location>
</feature>
<gene>
    <name evidence="3" type="ORF">DEA37_0000542</name>
</gene>
<evidence type="ECO:0000313" key="3">
    <source>
        <dbReference type="EMBL" id="KAA3674646.1"/>
    </source>
</evidence>
<dbReference type="InterPro" id="IPR036457">
    <property type="entry name" value="PPM-type-like_dom_sf"/>
</dbReference>
<dbReference type="InterPro" id="IPR001932">
    <property type="entry name" value="PPM-type_phosphatase-like_dom"/>
</dbReference>
<dbReference type="Proteomes" id="UP000324629">
    <property type="component" value="Unassembled WGS sequence"/>
</dbReference>
<feature type="compositionally biased region" description="Polar residues" evidence="1">
    <location>
        <begin position="278"/>
        <end position="309"/>
    </location>
</feature>
<feature type="compositionally biased region" description="Low complexity" evidence="1">
    <location>
        <begin position="635"/>
        <end position="650"/>
    </location>
</feature>
<evidence type="ECO:0000313" key="4">
    <source>
        <dbReference type="Proteomes" id="UP000324629"/>
    </source>
</evidence>
<dbReference type="GO" id="GO:0004722">
    <property type="term" value="F:protein serine/threonine phosphatase activity"/>
    <property type="evidence" value="ECO:0007669"/>
    <property type="project" value="InterPro"/>
</dbReference>
<keyword evidence="4" id="KW-1185">Reference proteome</keyword>
<dbReference type="PROSITE" id="PS51746">
    <property type="entry name" value="PPM_2"/>
    <property type="match status" value="1"/>
</dbReference>